<dbReference type="OrthoDB" id="1450284at2"/>
<dbReference type="PROSITE" id="PS51007">
    <property type="entry name" value="CYTC"/>
    <property type="match status" value="1"/>
</dbReference>
<evidence type="ECO:0000256" key="4">
    <source>
        <dbReference type="PROSITE-ProRule" id="PRU00433"/>
    </source>
</evidence>
<dbReference type="Pfam" id="PF07587">
    <property type="entry name" value="PSD1"/>
    <property type="match status" value="1"/>
</dbReference>
<evidence type="ECO:0000313" key="7">
    <source>
        <dbReference type="Proteomes" id="UP000198984"/>
    </source>
</evidence>
<keyword evidence="2 4" id="KW-0479">Metal-binding</keyword>
<evidence type="ECO:0000256" key="2">
    <source>
        <dbReference type="ARBA" id="ARBA00022723"/>
    </source>
</evidence>
<dbReference type="PANTHER" id="PTHR35889:SF3">
    <property type="entry name" value="F-BOX DOMAIN-CONTAINING PROTEIN"/>
    <property type="match status" value="1"/>
</dbReference>
<protein>
    <submittedName>
        <fullName evidence="6">Planctomycete cytochrome C</fullName>
    </submittedName>
</protein>
<dbReference type="InterPro" id="IPR036909">
    <property type="entry name" value="Cyt_c-like_dom_sf"/>
</dbReference>
<name>A0A1H8E8D0_9BACT</name>
<evidence type="ECO:0000256" key="3">
    <source>
        <dbReference type="ARBA" id="ARBA00023004"/>
    </source>
</evidence>
<dbReference type="PANTHER" id="PTHR35889">
    <property type="entry name" value="CYCLOINULO-OLIGOSACCHARIDE FRUCTANOTRANSFERASE-RELATED"/>
    <property type="match status" value="1"/>
</dbReference>
<dbReference type="EMBL" id="FOBB01000008">
    <property type="protein sequence ID" value="SEN15660.1"/>
    <property type="molecule type" value="Genomic_DNA"/>
</dbReference>
<dbReference type="PROSITE" id="PS51257">
    <property type="entry name" value="PROKAR_LIPOPROTEIN"/>
    <property type="match status" value="1"/>
</dbReference>
<reference evidence="6 7" key="1">
    <citation type="submission" date="2016-10" db="EMBL/GenBank/DDBJ databases">
        <authorList>
            <person name="de Groot N.N."/>
        </authorList>
    </citation>
    <scope>NUCLEOTIDE SEQUENCE [LARGE SCALE GENOMIC DNA]</scope>
    <source>
        <strain evidence="6 7">DSM 21039</strain>
    </source>
</reference>
<gene>
    <name evidence="6" type="ORF">SAMN04488505_108215</name>
</gene>
<dbReference type="InterPro" id="IPR011444">
    <property type="entry name" value="DUF1549"/>
</dbReference>
<dbReference type="RefSeq" id="WP_089918925.1">
    <property type="nucleotide sequence ID" value="NZ_FOBB01000008.1"/>
</dbReference>
<keyword evidence="1 4" id="KW-0349">Heme</keyword>
<dbReference type="GO" id="GO:0046872">
    <property type="term" value="F:metal ion binding"/>
    <property type="evidence" value="ECO:0007669"/>
    <property type="project" value="UniProtKB-KW"/>
</dbReference>
<dbReference type="SUPFAM" id="SSF46626">
    <property type="entry name" value="Cytochrome c"/>
    <property type="match status" value="1"/>
</dbReference>
<proteinExistence type="predicted"/>
<accession>A0A1H8E8D0</accession>
<evidence type="ECO:0000313" key="6">
    <source>
        <dbReference type="EMBL" id="SEN15660.1"/>
    </source>
</evidence>
<dbReference type="GO" id="GO:0009055">
    <property type="term" value="F:electron transfer activity"/>
    <property type="evidence" value="ECO:0007669"/>
    <property type="project" value="InterPro"/>
</dbReference>
<dbReference type="AlphaFoldDB" id="A0A1H8E8D0"/>
<dbReference type="Pfam" id="PF07583">
    <property type="entry name" value="PSCyt2"/>
    <property type="match status" value="1"/>
</dbReference>
<evidence type="ECO:0000256" key="1">
    <source>
        <dbReference type="ARBA" id="ARBA00022617"/>
    </source>
</evidence>
<dbReference type="STRING" id="573321.SAMN04488505_108215"/>
<dbReference type="InterPro" id="IPR022655">
    <property type="entry name" value="DUF1553"/>
</dbReference>
<dbReference type="Proteomes" id="UP000198984">
    <property type="component" value="Unassembled WGS sequence"/>
</dbReference>
<keyword evidence="7" id="KW-1185">Reference proteome</keyword>
<dbReference type="Pfam" id="PF07635">
    <property type="entry name" value="PSCyt1"/>
    <property type="match status" value="1"/>
</dbReference>
<feature type="domain" description="Cytochrome c" evidence="5">
    <location>
        <begin position="326"/>
        <end position="406"/>
    </location>
</feature>
<keyword evidence="3 4" id="KW-0408">Iron</keyword>
<dbReference type="InterPro" id="IPR009056">
    <property type="entry name" value="Cyt_c-like_dom"/>
</dbReference>
<sequence length="772" mass="88220">MFHRYVRLVICSLAFLYACNNSDAPENQPGKLPELVDYNFDIRPILSDKCFACHGPDANKREAGLRLDIADSAYKALRETPGAHALVPGDPMASVVYQRISSTDSSMRMPPPSTNMALSSYEVKLIEKWIKQGAKYKPHWAFVAPVKPALPKVEKEKWARNEIDYFVLARMEQHGLEPNPAADHERLLKRLCLDLTGLPPSLERMERFAKDTSDAGYERMVDELLADSAYGEKMAVHWMDVARYADSHGYQDDNYRSMWPWRDWVIHAFNENLSYRDFITWQLAGDMIPGATREQLLATGFNRNHKITEEGGVIDEEYRIEYVTDRTNTFGKSLLGITIECAHCHDHKYDPFSQKEYYELFAFFNNVKETGLQSTVGGPETYAKTPYMEITKEDLKDVLSFINKQDTNKLIVSVMGEKDTTRKTYILGRGNYDNPTLEVQPETPHAVLPFDVKQYPANRLGLAGWLFDKRNPLTARVFVNQQWQEVFGRGIVKSSGDFGMQGDLPSNPQLLDWLAVDFMQHGWNIKRLMKQMVMTATYRQSAIISKNKLKADPENIYLSRGPRFRLTAEGVRDLVLKSSGLLVPEIGGPSVKPYQPQGLWEMATSGRGILASYRQDHGKSLYRRGLYTFIKRTVPPPSMMIFDASNRDQCEVKRASTNTPLQALIMLNDPTVLEASRVLASRLLQKDNNTTRNITQAFRLIVCRTPQKQEVDLLQKYYEQQQQWYKKQPGNAVKLLQQGEYPMATNLDNASWAAMMQVITTIYNLEETLSKT</sequence>
<dbReference type="InterPro" id="IPR011429">
    <property type="entry name" value="Cyt_c_Planctomycete-type"/>
</dbReference>
<organism evidence="6 7">
    <name type="scientific">Chitinophaga rupis</name>
    <dbReference type="NCBI Taxonomy" id="573321"/>
    <lineage>
        <taxon>Bacteria</taxon>
        <taxon>Pseudomonadati</taxon>
        <taxon>Bacteroidota</taxon>
        <taxon>Chitinophagia</taxon>
        <taxon>Chitinophagales</taxon>
        <taxon>Chitinophagaceae</taxon>
        <taxon>Chitinophaga</taxon>
    </lineage>
</organism>
<dbReference type="GO" id="GO:0020037">
    <property type="term" value="F:heme binding"/>
    <property type="evidence" value="ECO:0007669"/>
    <property type="project" value="InterPro"/>
</dbReference>
<evidence type="ECO:0000259" key="5">
    <source>
        <dbReference type="PROSITE" id="PS51007"/>
    </source>
</evidence>